<feature type="compositionally biased region" description="Basic and acidic residues" evidence="1">
    <location>
        <begin position="1"/>
        <end position="16"/>
    </location>
</feature>
<dbReference type="VEuPathDB" id="FungiDB:H257_05667"/>
<protein>
    <submittedName>
        <fullName evidence="2">Uncharacterized protein</fullName>
    </submittedName>
</protein>
<dbReference type="EMBL" id="KI913124">
    <property type="protein sequence ID" value="ETV81045.1"/>
    <property type="molecule type" value="Genomic_DNA"/>
</dbReference>
<sequence length="81" mass="9147">MKADIDFPWRQTKDLSSEDGPDEAAREPAGRNMPRYDADSPTDKLVRKLARVTHGTPVVNGRQEKRKRQTGFEPVTLRAAI</sequence>
<evidence type="ECO:0000256" key="1">
    <source>
        <dbReference type="SAM" id="MobiDB-lite"/>
    </source>
</evidence>
<dbReference type="AlphaFoldDB" id="W4GMY3"/>
<reference evidence="2" key="1">
    <citation type="submission" date="2013-12" db="EMBL/GenBank/DDBJ databases">
        <title>The Genome Sequence of Aphanomyces astaci APO3.</title>
        <authorList>
            <consortium name="The Broad Institute Genomics Platform"/>
            <person name="Russ C."/>
            <person name="Tyler B."/>
            <person name="van West P."/>
            <person name="Dieguez-Uribeondo J."/>
            <person name="Young S.K."/>
            <person name="Zeng Q."/>
            <person name="Gargeya S."/>
            <person name="Fitzgerald M."/>
            <person name="Abouelleil A."/>
            <person name="Alvarado L."/>
            <person name="Chapman S.B."/>
            <person name="Gainer-Dewar J."/>
            <person name="Goldberg J."/>
            <person name="Griggs A."/>
            <person name="Gujja S."/>
            <person name="Hansen M."/>
            <person name="Howarth C."/>
            <person name="Imamovic A."/>
            <person name="Ireland A."/>
            <person name="Larimer J."/>
            <person name="McCowan C."/>
            <person name="Murphy C."/>
            <person name="Pearson M."/>
            <person name="Poon T.W."/>
            <person name="Priest M."/>
            <person name="Roberts A."/>
            <person name="Saif S."/>
            <person name="Shea T."/>
            <person name="Sykes S."/>
            <person name="Wortman J."/>
            <person name="Nusbaum C."/>
            <person name="Birren B."/>
        </authorList>
    </citation>
    <scope>NUCLEOTIDE SEQUENCE [LARGE SCALE GENOMIC DNA]</scope>
    <source>
        <strain evidence="2">APO3</strain>
    </source>
</reference>
<organism evidence="2">
    <name type="scientific">Aphanomyces astaci</name>
    <name type="common">Crayfish plague agent</name>
    <dbReference type="NCBI Taxonomy" id="112090"/>
    <lineage>
        <taxon>Eukaryota</taxon>
        <taxon>Sar</taxon>
        <taxon>Stramenopiles</taxon>
        <taxon>Oomycota</taxon>
        <taxon>Saprolegniomycetes</taxon>
        <taxon>Saprolegniales</taxon>
        <taxon>Verrucalvaceae</taxon>
        <taxon>Aphanomyces</taxon>
    </lineage>
</organism>
<dbReference type="RefSeq" id="XP_009828903.1">
    <property type="nucleotide sequence ID" value="XM_009830601.1"/>
</dbReference>
<feature type="compositionally biased region" description="Basic and acidic residues" evidence="1">
    <location>
        <begin position="23"/>
        <end position="42"/>
    </location>
</feature>
<feature type="region of interest" description="Disordered" evidence="1">
    <location>
        <begin position="61"/>
        <end position="81"/>
    </location>
</feature>
<dbReference type="GeneID" id="20807663"/>
<feature type="region of interest" description="Disordered" evidence="1">
    <location>
        <begin position="1"/>
        <end position="42"/>
    </location>
</feature>
<evidence type="ECO:0000313" key="2">
    <source>
        <dbReference type="EMBL" id="ETV81045.1"/>
    </source>
</evidence>
<accession>W4GMY3</accession>
<name>W4GMY3_APHAT</name>
<proteinExistence type="predicted"/>
<gene>
    <name evidence="2" type="ORF">H257_05667</name>
</gene>